<dbReference type="AlphaFoldDB" id="A0A0R1X9P0"/>
<gene>
    <name evidence="1" type="ORF">FC91_GL001070</name>
</gene>
<reference evidence="1 2" key="1">
    <citation type="journal article" date="2015" name="Genome Announc.">
        <title>Expanding the biotechnology potential of lactobacilli through comparative genomics of 213 strains and associated genera.</title>
        <authorList>
            <person name="Sun Z."/>
            <person name="Harris H.M."/>
            <person name="McCann A."/>
            <person name="Guo C."/>
            <person name="Argimon S."/>
            <person name="Zhang W."/>
            <person name="Yang X."/>
            <person name="Jeffery I.B."/>
            <person name="Cooney J.C."/>
            <person name="Kagawa T.F."/>
            <person name="Liu W."/>
            <person name="Song Y."/>
            <person name="Salvetti E."/>
            <person name="Wrobel A."/>
            <person name="Rasinkangas P."/>
            <person name="Parkhill J."/>
            <person name="Rea M.C."/>
            <person name="O'Sullivan O."/>
            <person name="Ritari J."/>
            <person name="Douillard F.P."/>
            <person name="Paul Ross R."/>
            <person name="Yang R."/>
            <person name="Briner A.E."/>
            <person name="Felis G.E."/>
            <person name="de Vos W.M."/>
            <person name="Barrangou R."/>
            <person name="Klaenhammer T.R."/>
            <person name="Caufield P.W."/>
            <person name="Cui Y."/>
            <person name="Zhang H."/>
            <person name="O'Toole P.W."/>
        </authorList>
    </citation>
    <scope>NUCLEOTIDE SEQUENCE [LARGE SCALE GENOMIC DNA]</scope>
    <source>
        <strain evidence="1 2">DSM 16991</strain>
    </source>
</reference>
<dbReference type="RefSeq" id="WP_027829546.1">
    <property type="nucleotide sequence ID" value="NZ_AUEH01000074.1"/>
</dbReference>
<protein>
    <submittedName>
        <fullName evidence="1">Uncharacterized protein</fullName>
    </submittedName>
</protein>
<accession>A0A0R1X9P0</accession>
<evidence type="ECO:0000313" key="1">
    <source>
        <dbReference type="EMBL" id="KRM25172.1"/>
    </source>
</evidence>
<dbReference type="Proteomes" id="UP000050949">
    <property type="component" value="Unassembled WGS sequence"/>
</dbReference>
<organism evidence="1 2">
    <name type="scientific">Schleiferilactobacillus harbinensis DSM 16991</name>
    <dbReference type="NCBI Taxonomy" id="1122147"/>
    <lineage>
        <taxon>Bacteria</taxon>
        <taxon>Bacillati</taxon>
        <taxon>Bacillota</taxon>
        <taxon>Bacilli</taxon>
        <taxon>Lactobacillales</taxon>
        <taxon>Lactobacillaceae</taxon>
        <taxon>Schleiferilactobacillus</taxon>
    </lineage>
</organism>
<evidence type="ECO:0000313" key="2">
    <source>
        <dbReference type="Proteomes" id="UP000050949"/>
    </source>
</evidence>
<sequence length="223" mass="26217">MLPKEEADRPIFGGYGVKHGLLKPYASDLDTDEYGFRRRIFQSLQYRRSFETRVIRVFRETFPVATPDDVKAFRNYVRVDITGWDYMYLFRLNQAFIELKQVFNLPLMPTEERYLAAVTADDSAGEETAQERMAAEAQQLDRQSEALFALLQESHTAVLVTKVMIDEMIRQQQHSTLDAELKREMKRFREGHLLPRMIHGPASEDVAEYWTKYLVDHMPGWWD</sequence>
<dbReference type="PATRIC" id="fig|1122147.4.peg.1109"/>
<name>A0A0R1X9P0_9LACO</name>
<dbReference type="OrthoDB" id="2334312at2"/>
<dbReference type="EMBL" id="AZFW01000124">
    <property type="protein sequence ID" value="KRM25172.1"/>
    <property type="molecule type" value="Genomic_DNA"/>
</dbReference>
<proteinExistence type="predicted"/>
<comment type="caution">
    <text evidence="1">The sequence shown here is derived from an EMBL/GenBank/DDBJ whole genome shotgun (WGS) entry which is preliminary data.</text>
</comment>